<sequence length="58" mass="6441">MNQTNDEAINTLVDAIVMAVTRKNSQTEQALSKEIKALKKKVAELERRVTDLSNRLGG</sequence>
<keyword evidence="1" id="KW-0175">Coiled coil</keyword>
<proteinExistence type="predicted"/>
<dbReference type="EMBL" id="BK014910">
    <property type="protein sequence ID" value="DAD82006.1"/>
    <property type="molecule type" value="Genomic_DNA"/>
</dbReference>
<evidence type="ECO:0000313" key="2">
    <source>
        <dbReference type="EMBL" id="DAD82006.1"/>
    </source>
</evidence>
<accession>A0A8S5MIG0</accession>
<reference evidence="2" key="1">
    <citation type="journal article" date="2021" name="Proc. Natl. Acad. Sci. U.S.A.">
        <title>A Catalog of Tens of Thousands of Viruses from Human Metagenomes Reveals Hidden Associations with Chronic Diseases.</title>
        <authorList>
            <person name="Tisza M.J."/>
            <person name="Buck C.B."/>
        </authorList>
    </citation>
    <scope>NUCLEOTIDE SEQUENCE</scope>
    <source>
        <strain evidence="2">CtAvK3</strain>
    </source>
</reference>
<name>A0A8S5MIG0_9CAUD</name>
<evidence type="ECO:0000256" key="1">
    <source>
        <dbReference type="SAM" id="Coils"/>
    </source>
</evidence>
<feature type="coiled-coil region" evidence="1">
    <location>
        <begin position="28"/>
        <end position="55"/>
    </location>
</feature>
<organism evidence="2">
    <name type="scientific">Siphoviridae sp. ctAvK3</name>
    <dbReference type="NCBI Taxonomy" id="2826184"/>
    <lineage>
        <taxon>Viruses</taxon>
        <taxon>Duplodnaviria</taxon>
        <taxon>Heunggongvirae</taxon>
        <taxon>Uroviricota</taxon>
        <taxon>Caudoviricetes</taxon>
    </lineage>
</organism>
<protein>
    <submittedName>
        <fullName evidence="2">Uncharacterized protein</fullName>
    </submittedName>
</protein>